<dbReference type="Proteomes" id="UP000751190">
    <property type="component" value="Unassembled WGS sequence"/>
</dbReference>
<dbReference type="GO" id="GO:0008270">
    <property type="term" value="F:zinc ion binding"/>
    <property type="evidence" value="ECO:0007669"/>
    <property type="project" value="UniProtKB-KW"/>
</dbReference>
<reference evidence="13" key="1">
    <citation type="submission" date="2021-05" db="EMBL/GenBank/DDBJ databases">
        <title>The genome of the haptophyte Pavlova lutheri (Diacronema luteri, Pavlovales) - a model for lipid biosynthesis in eukaryotic algae.</title>
        <authorList>
            <person name="Hulatt C.J."/>
            <person name="Posewitz M.C."/>
        </authorList>
    </citation>
    <scope>NUCLEOTIDE SEQUENCE</scope>
    <source>
        <strain evidence="13">NIVA-4/92</strain>
    </source>
</reference>
<evidence type="ECO:0000256" key="2">
    <source>
        <dbReference type="ARBA" id="ARBA00022692"/>
    </source>
</evidence>
<evidence type="ECO:0000256" key="7">
    <source>
        <dbReference type="ARBA" id="ARBA00022989"/>
    </source>
</evidence>
<evidence type="ECO:0000313" key="14">
    <source>
        <dbReference type="Proteomes" id="UP000751190"/>
    </source>
</evidence>
<dbReference type="GO" id="GO:0016020">
    <property type="term" value="C:membrane"/>
    <property type="evidence" value="ECO:0007669"/>
    <property type="project" value="UniProtKB-SubCell"/>
</dbReference>
<evidence type="ECO:0000256" key="10">
    <source>
        <dbReference type="SAM" id="MobiDB-lite"/>
    </source>
</evidence>
<dbReference type="InterPro" id="IPR044235">
    <property type="entry name" value="RNFT1/2"/>
</dbReference>
<dbReference type="SMART" id="SM00184">
    <property type="entry name" value="RING"/>
    <property type="match status" value="1"/>
</dbReference>
<dbReference type="AlphaFoldDB" id="A0A8J5XKL0"/>
<protein>
    <recommendedName>
        <fullName evidence="12">RING-type domain-containing protein</fullName>
    </recommendedName>
</protein>
<evidence type="ECO:0000256" key="9">
    <source>
        <dbReference type="PROSITE-ProRule" id="PRU00175"/>
    </source>
</evidence>
<keyword evidence="6" id="KW-0862">Zinc</keyword>
<dbReference type="GO" id="GO:0061630">
    <property type="term" value="F:ubiquitin protein ligase activity"/>
    <property type="evidence" value="ECO:0007669"/>
    <property type="project" value="InterPro"/>
</dbReference>
<dbReference type="OrthoDB" id="9049620at2759"/>
<evidence type="ECO:0000313" key="13">
    <source>
        <dbReference type="EMBL" id="KAG8466122.1"/>
    </source>
</evidence>
<evidence type="ECO:0000256" key="1">
    <source>
        <dbReference type="ARBA" id="ARBA00004141"/>
    </source>
</evidence>
<feature type="transmembrane region" description="Helical" evidence="11">
    <location>
        <begin position="83"/>
        <end position="107"/>
    </location>
</feature>
<evidence type="ECO:0000256" key="8">
    <source>
        <dbReference type="ARBA" id="ARBA00023136"/>
    </source>
</evidence>
<dbReference type="InterPro" id="IPR013083">
    <property type="entry name" value="Znf_RING/FYVE/PHD"/>
</dbReference>
<evidence type="ECO:0000256" key="11">
    <source>
        <dbReference type="SAM" id="Phobius"/>
    </source>
</evidence>
<evidence type="ECO:0000256" key="3">
    <source>
        <dbReference type="ARBA" id="ARBA00022723"/>
    </source>
</evidence>
<comment type="subcellular location">
    <subcellularLocation>
        <location evidence="1">Membrane</location>
        <topology evidence="1">Multi-pass membrane protein</topology>
    </subcellularLocation>
</comment>
<gene>
    <name evidence="13" type="ORF">KFE25_001878</name>
</gene>
<proteinExistence type="predicted"/>
<evidence type="ECO:0000256" key="4">
    <source>
        <dbReference type="ARBA" id="ARBA00022771"/>
    </source>
</evidence>
<feature type="region of interest" description="Disordered" evidence="10">
    <location>
        <begin position="26"/>
        <end position="56"/>
    </location>
</feature>
<keyword evidence="4 9" id="KW-0863">Zinc-finger</keyword>
<dbReference type="InterPro" id="IPR001841">
    <property type="entry name" value="Znf_RING"/>
</dbReference>
<dbReference type="PANTHER" id="PTHR15860:SF0">
    <property type="entry name" value="LP20373P"/>
    <property type="match status" value="1"/>
</dbReference>
<dbReference type="PROSITE" id="PS00518">
    <property type="entry name" value="ZF_RING_1"/>
    <property type="match status" value="1"/>
</dbReference>
<dbReference type="OMA" id="GCIHSRL"/>
<keyword evidence="14" id="KW-1185">Reference proteome</keyword>
<evidence type="ECO:0000256" key="5">
    <source>
        <dbReference type="ARBA" id="ARBA00022786"/>
    </source>
</evidence>
<dbReference type="InterPro" id="IPR017907">
    <property type="entry name" value="Znf_RING_CS"/>
</dbReference>
<keyword evidence="8 11" id="KW-0472">Membrane</keyword>
<dbReference type="SUPFAM" id="SSF57850">
    <property type="entry name" value="RING/U-box"/>
    <property type="match status" value="1"/>
</dbReference>
<dbReference type="Gene3D" id="3.30.40.10">
    <property type="entry name" value="Zinc/RING finger domain, C3HC4 (zinc finger)"/>
    <property type="match status" value="1"/>
</dbReference>
<dbReference type="CDD" id="cd16532">
    <property type="entry name" value="RING-HC_RNFT1-like"/>
    <property type="match status" value="1"/>
</dbReference>
<name>A0A8J5XKL0_DIALT</name>
<keyword evidence="3" id="KW-0479">Metal-binding</keyword>
<evidence type="ECO:0000256" key="6">
    <source>
        <dbReference type="ARBA" id="ARBA00022833"/>
    </source>
</evidence>
<dbReference type="Pfam" id="PF13639">
    <property type="entry name" value="zf-RING_2"/>
    <property type="match status" value="1"/>
</dbReference>
<comment type="caution">
    <text evidence="13">The sequence shown here is derived from an EMBL/GenBank/DDBJ whole genome shotgun (WGS) entry which is preliminary data.</text>
</comment>
<dbReference type="PANTHER" id="PTHR15860">
    <property type="entry name" value="UNCHARACTERIZED RING FINGER-CONTAINING PROTEIN"/>
    <property type="match status" value="1"/>
</dbReference>
<dbReference type="EMBL" id="JAGTXO010000008">
    <property type="protein sequence ID" value="KAG8466122.1"/>
    <property type="molecule type" value="Genomic_DNA"/>
</dbReference>
<accession>A0A8J5XKL0</accession>
<dbReference type="PROSITE" id="PS50089">
    <property type="entry name" value="ZF_RING_2"/>
    <property type="match status" value="1"/>
</dbReference>
<organism evidence="13 14">
    <name type="scientific">Diacronema lutheri</name>
    <name type="common">Unicellular marine alga</name>
    <name type="synonym">Monochrysis lutheri</name>
    <dbReference type="NCBI Taxonomy" id="2081491"/>
    <lineage>
        <taxon>Eukaryota</taxon>
        <taxon>Haptista</taxon>
        <taxon>Haptophyta</taxon>
        <taxon>Pavlovophyceae</taxon>
        <taxon>Pavlovales</taxon>
        <taxon>Pavlovaceae</taxon>
        <taxon>Diacronema</taxon>
    </lineage>
</organism>
<feature type="compositionally biased region" description="Low complexity" evidence="10">
    <location>
        <begin position="39"/>
        <end position="50"/>
    </location>
</feature>
<feature type="domain" description="RING-type" evidence="12">
    <location>
        <begin position="302"/>
        <end position="340"/>
    </location>
</feature>
<sequence>MAPASEEGTPLVHEAAAVDLEAALPAERPLTSAREPDTPAGAPGSGSRPSLPSPPDAAIAALEREGGSGLASFTRWMEQNVPFIALLAIVFIYEHCGGLFTFAYLTSGLHFANVRMREQVALKEQRSRFVLVLVLGVLLSTLAATLLLFRDEQLWLRLVFLAPSAPAPQHPRSVLAVVWCIVVTDVVARYASMAIKVALTLCLCATPHRRLRQLYRLSEMSFGVYRSALPMPQWYLWLLADGSSHLFSSLVTGLYLTFKLAAVVDQLRAVSSMCRSTLLQQSLYGRYATQVEVGEVASDETCSICHDELSKPVILSCKHIFCEECVCEWLERERTCPLCRAVVSSGPNYQGDGSAPLMCQLF</sequence>
<keyword evidence="5" id="KW-0833">Ubl conjugation pathway</keyword>
<feature type="transmembrane region" description="Helical" evidence="11">
    <location>
        <begin position="128"/>
        <end position="149"/>
    </location>
</feature>
<keyword evidence="2 11" id="KW-0812">Transmembrane</keyword>
<evidence type="ECO:0000259" key="12">
    <source>
        <dbReference type="PROSITE" id="PS50089"/>
    </source>
</evidence>
<dbReference type="GO" id="GO:1904294">
    <property type="term" value="P:positive regulation of ERAD pathway"/>
    <property type="evidence" value="ECO:0007669"/>
    <property type="project" value="InterPro"/>
</dbReference>
<keyword evidence="7 11" id="KW-1133">Transmembrane helix</keyword>